<dbReference type="Gene3D" id="1.20.5.1500">
    <property type="match status" value="1"/>
</dbReference>
<comment type="subcellular location">
    <subcellularLocation>
        <location evidence="1">Nucleus</location>
    </subcellularLocation>
</comment>
<evidence type="ECO:0000256" key="3">
    <source>
        <dbReference type="ARBA" id="ARBA00023015"/>
    </source>
</evidence>
<feature type="compositionally biased region" description="Basic and acidic residues" evidence="6">
    <location>
        <begin position="16"/>
        <end position="33"/>
    </location>
</feature>
<evidence type="ECO:0008006" key="9">
    <source>
        <dbReference type="Google" id="ProtNLM"/>
    </source>
</evidence>
<dbReference type="GO" id="GO:0042826">
    <property type="term" value="F:histone deacetylase binding"/>
    <property type="evidence" value="ECO:0000318"/>
    <property type="project" value="GO_Central"/>
</dbReference>
<dbReference type="CTD" id="64426"/>
<feature type="region of interest" description="Disordered" evidence="6">
    <location>
        <begin position="176"/>
        <end position="200"/>
    </location>
</feature>
<accession>A0A7M7P973</accession>
<sequence length="384" mass="43791">MSIMLGNKSLPNGVDPAREYEFSDSEDIREKRTTAQQESDEDTEDASETDAAKLEEEYTEMKEMIYKEKLATLKKQLQQVMDGTHPELNRKLKKMEQQFKERLRMAEIAKQVEMELVEREYLKDQKNAGKDFEVKKVDLMETLLLDLDDRRRMIEIEHQSMELTGDSMEIKPVITRKLRRRPNDPIPLPEKRRKPTPGSFCYTLNEEEIASDLKALTKNKSGTTKKSGSMRKSAEKSSSWKPKASWKPKTGMKSHSNHSNHNHNSSSGATSNAAGSTNTGSTTTGATGSTNTTTTSSGSHSTGSSSNHKYNVRIEDGKLFYEKRWFHRGQNVYVESKDMGKVSAIVTSIGQIEIWVKKTLDNQKMRIYVTQMQKGKYKIRKRST</sequence>
<dbReference type="GO" id="GO:0000122">
    <property type="term" value="P:negative regulation of transcription by RNA polymerase II"/>
    <property type="evidence" value="ECO:0000318"/>
    <property type="project" value="GO_Central"/>
</dbReference>
<dbReference type="OMA" id="YERRWYH"/>
<dbReference type="FunCoup" id="A0A7M7P973">
    <property type="interactions" value="1285"/>
</dbReference>
<keyword evidence="4" id="KW-0804">Transcription</keyword>
<evidence type="ECO:0000313" key="7">
    <source>
        <dbReference type="EnsemblMetazoa" id="XP_030848162"/>
    </source>
</evidence>
<evidence type="ECO:0000256" key="2">
    <source>
        <dbReference type="ARBA" id="ARBA00022491"/>
    </source>
</evidence>
<evidence type="ECO:0000256" key="1">
    <source>
        <dbReference type="ARBA" id="ARBA00004123"/>
    </source>
</evidence>
<dbReference type="EnsemblMetazoa" id="XM_030992302">
    <property type="protein sequence ID" value="XP_030848162"/>
    <property type="gene ID" value="LOC100893545"/>
</dbReference>
<feature type="region of interest" description="Disordered" evidence="6">
    <location>
        <begin position="1"/>
        <end position="56"/>
    </location>
</feature>
<feature type="compositionally biased region" description="Low complexity" evidence="6">
    <location>
        <begin position="262"/>
        <end position="308"/>
    </location>
</feature>
<dbReference type="GeneID" id="100893545"/>
<keyword evidence="3" id="KW-0805">Transcription regulation</keyword>
<dbReference type="KEGG" id="spu:100893545"/>
<dbReference type="OrthoDB" id="70376at2759"/>
<protein>
    <recommendedName>
        <fullName evidence="9">Sin3 histone deacetylase corepressor complex component SDS3</fullName>
    </recommendedName>
</protein>
<dbReference type="InterPro" id="IPR013907">
    <property type="entry name" value="Sds3"/>
</dbReference>
<evidence type="ECO:0000256" key="6">
    <source>
        <dbReference type="SAM" id="MobiDB-lite"/>
    </source>
</evidence>
<evidence type="ECO:0000313" key="8">
    <source>
        <dbReference type="Proteomes" id="UP000007110"/>
    </source>
</evidence>
<feature type="compositionally biased region" description="Low complexity" evidence="6">
    <location>
        <begin position="218"/>
        <end position="227"/>
    </location>
</feature>
<keyword evidence="5" id="KW-0539">Nucleus</keyword>
<dbReference type="AlphaFoldDB" id="A0A7M7P973"/>
<dbReference type="Pfam" id="PF08598">
    <property type="entry name" value="Sds3"/>
    <property type="match status" value="1"/>
</dbReference>
<feature type="region of interest" description="Disordered" evidence="6">
    <location>
        <begin position="213"/>
        <end position="309"/>
    </location>
</feature>
<evidence type="ECO:0000256" key="4">
    <source>
        <dbReference type="ARBA" id="ARBA00023163"/>
    </source>
</evidence>
<proteinExistence type="predicted"/>
<reference evidence="8" key="1">
    <citation type="submission" date="2015-02" db="EMBL/GenBank/DDBJ databases">
        <title>Genome sequencing for Strongylocentrotus purpuratus.</title>
        <authorList>
            <person name="Murali S."/>
            <person name="Liu Y."/>
            <person name="Vee V."/>
            <person name="English A."/>
            <person name="Wang M."/>
            <person name="Skinner E."/>
            <person name="Han Y."/>
            <person name="Muzny D.M."/>
            <person name="Worley K.C."/>
            <person name="Gibbs R.A."/>
        </authorList>
    </citation>
    <scope>NUCLEOTIDE SEQUENCE</scope>
</reference>
<name>A0A7M7P973_STRPU</name>
<dbReference type="InParanoid" id="A0A7M7P973"/>
<dbReference type="RefSeq" id="XP_030848162.1">
    <property type="nucleotide sequence ID" value="XM_030992302.1"/>
</dbReference>
<dbReference type="GO" id="GO:0070822">
    <property type="term" value="C:Sin3-type complex"/>
    <property type="evidence" value="ECO:0000318"/>
    <property type="project" value="GO_Central"/>
</dbReference>
<dbReference type="Proteomes" id="UP000007110">
    <property type="component" value="Unassembled WGS sequence"/>
</dbReference>
<feature type="compositionally biased region" description="Acidic residues" evidence="6">
    <location>
        <begin position="38"/>
        <end position="48"/>
    </location>
</feature>
<evidence type="ECO:0000256" key="5">
    <source>
        <dbReference type="ARBA" id="ARBA00023242"/>
    </source>
</evidence>
<reference evidence="7" key="2">
    <citation type="submission" date="2021-01" db="UniProtKB">
        <authorList>
            <consortium name="EnsemblMetazoa"/>
        </authorList>
    </citation>
    <scope>IDENTIFICATION</scope>
</reference>
<organism evidence="7 8">
    <name type="scientific">Strongylocentrotus purpuratus</name>
    <name type="common">Purple sea urchin</name>
    <dbReference type="NCBI Taxonomy" id="7668"/>
    <lineage>
        <taxon>Eukaryota</taxon>
        <taxon>Metazoa</taxon>
        <taxon>Echinodermata</taxon>
        <taxon>Eleutherozoa</taxon>
        <taxon>Echinozoa</taxon>
        <taxon>Echinoidea</taxon>
        <taxon>Euechinoidea</taxon>
        <taxon>Echinacea</taxon>
        <taxon>Camarodonta</taxon>
        <taxon>Echinidea</taxon>
        <taxon>Strongylocentrotidae</taxon>
        <taxon>Strongylocentrotus</taxon>
    </lineage>
</organism>
<dbReference type="SMART" id="SM01401">
    <property type="entry name" value="Sds3"/>
    <property type="match status" value="1"/>
</dbReference>
<keyword evidence="2" id="KW-0678">Repressor</keyword>
<keyword evidence="8" id="KW-1185">Reference proteome</keyword>
<dbReference type="PANTHER" id="PTHR21964">
    <property type="entry name" value="BREAST CANCER METASTASIS-SUPPRESSOR 1"/>
    <property type="match status" value="1"/>
</dbReference>
<feature type="compositionally biased region" description="Basic residues" evidence="6">
    <location>
        <begin position="244"/>
        <end position="261"/>
    </location>
</feature>